<dbReference type="AlphaFoldDB" id="E3J6T9"/>
<evidence type="ECO:0008006" key="3">
    <source>
        <dbReference type="Google" id="ProtNLM"/>
    </source>
</evidence>
<dbReference type="EMBL" id="CP002299">
    <property type="protein sequence ID" value="ADP82013.1"/>
    <property type="molecule type" value="Genomic_DNA"/>
</dbReference>
<organism evidence="1 2">
    <name type="scientific">Pseudofrankia inefficax (strain DSM 45817 / CECT 9037 / DDB 130130 / EuI1c)</name>
    <name type="common">Frankia inefficax</name>
    <dbReference type="NCBI Taxonomy" id="298654"/>
    <lineage>
        <taxon>Bacteria</taxon>
        <taxon>Bacillati</taxon>
        <taxon>Actinomycetota</taxon>
        <taxon>Actinomycetes</taxon>
        <taxon>Frankiales</taxon>
        <taxon>Frankiaceae</taxon>
        <taxon>Pseudofrankia</taxon>
    </lineage>
</organism>
<reference evidence="1 2" key="1">
    <citation type="submission" date="2010-10" db="EMBL/GenBank/DDBJ databases">
        <title>Complete sequence of Frankia sp. EuI1c.</title>
        <authorList>
            <consortium name="US DOE Joint Genome Institute"/>
            <person name="Lucas S."/>
            <person name="Copeland A."/>
            <person name="Lapidus A."/>
            <person name="Cheng J.-F."/>
            <person name="Bruce D."/>
            <person name="Goodwin L."/>
            <person name="Pitluck S."/>
            <person name="Chertkov O."/>
            <person name="Detter J.C."/>
            <person name="Han C."/>
            <person name="Tapia R."/>
            <person name="Land M."/>
            <person name="Hauser L."/>
            <person name="Jeffries C."/>
            <person name="Kyrpides N."/>
            <person name="Ivanova N."/>
            <person name="Mikhailova N."/>
            <person name="Beauchemin N."/>
            <person name="Sen A."/>
            <person name="Sur S.A."/>
            <person name="Gtari M."/>
            <person name="Wall L."/>
            <person name="Tisa L."/>
            <person name="Woyke T."/>
        </authorList>
    </citation>
    <scope>NUCLEOTIDE SEQUENCE [LARGE SCALE GENOMIC DNA]</scope>
    <source>
        <strain evidence="2">DSM 45817 / CECT 9037 / EuI1c</strain>
    </source>
</reference>
<dbReference type="OrthoDB" id="8452490at2"/>
<gene>
    <name evidence="1" type="ordered locus">FraEuI1c_4009</name>
</gene>
<dbReference type="Proteomes" id="UP000002484">
    <property type="component" value="Chromosome"/>
</dbReference>
<accession>E3J6T9</accession>
<dbReference type="HOGENOM" id="CLU_616432_0_0_11"/>
<evidence type="ECO:0000313" key="2">
    <source>
        <dbReference type="Proteomes" id="UP000002484"/>
    </source>
</evidence>
<evidence type="ECO:0000313" key="1">
    <source>
        <dbReference type="EMBL" id="ADP82013.1"/>
    </source>
</evidence>
<dbReference type="eggNOG" id="ENOG5030IP5">
    <property type="taxonomic scope" value="Bacteria"/>
</dbReference>
<dbReference type="KEGG" id="fri:FraEuI1c_4009"/>
<sequence length="444" mass="47763">MTIIPQVRRIIFNDEEIGMGFNSQTGLAVGTALEGFTVGTPPEASGQEVTASIDMVNSYEQMMESLGMSFEAQGRYGFVSGSAKATFAENSNYNSTSTFVVARVIVQNPLTRGKNFAVTQAAKDLLTALRFDEFQRAFGDSFVRGIQTGGEFFAIVRITSVSESTQTELAASLAAEANGLLASGSFKASFTKASSDASTRSEYIATMYQNAGSGITIAPTVEIGEVISRLKAFPEIAKNNPAAYETEVVTYDTIPLPLPTAEEREDFVFALADARERKLRYIQTRNDLEFALRNSAFFVDLPPTNVLQAAVGTYTQLINAVMGHAVRLTRGEITPPRIFDPAAVTPPIVEPAPITLRRAPGSPADLVEIPNMIGQYTGDVITDPYFDQLRNDLQLVYTRGRPAVGPVDGGGIIYEQHPSAGQKVAKGSQFELVFTTGPYAPGGA</sequence>
<dbReference type="InParanoid" id="E3J6T9"/>
<dbReference type="RefSeq" id="WP_013425131.1">
    <property type="nucleotide sequence ID" value="NC_014666.1"/>
</dbReference>
<dbReference type="STRING" id="298654.FraEuI1c_4009"/>
<keyword evidence="2" id="KW-1185">Reference proteome</keyword>
<name>E3J6T9_PSEI1</name>
<protein>
    <recommendedName>
        <fullName evidence="3">PASTA domain-containing protein</fullName>
    </recommendedName>
</protein>
<proteinExistence type="predicted"/>